<keyword evidence="2" id="KW-0560">Oxidoreductase</keyword>
<dbReference type="Pfam" id="PF13561">
    <property type="entry name" value="adh_short_C2"/>
    <property type="match status" value="1"/>
</dbReference>
<reference evidence="3 4" key="1">
    <citation type="submission" date="2020-07" db="EMBL/GenBank/DDBJ databases">
        <authorList>
            <person name="Sun Q."/>
        </authorList>
    </citation>
    <scope>NUCLEOTIDE SEQUENCE [LARGE SCALE GENOMIC DNA]</scope>
    <source>
        <strain evidence="3 4">CGMCC 1.13654</strain>
    </source>
</reference>
<dbReference type="PANTHER" id="PTHR42760">
    <property type="entry name" value="SHORT-CHAIN DEHYDROGENASES/REDUCTASES FAMILY MEMBER"/>
    <property type="match status" value="1"/>
</dbReference>
<dbReference type="PRINTS" id="PR00080">
    <property type="entry name" value="SDRFAMILY"/>
</dbReference>
<dbReference type="Gene3D" id="3.40.50.720">
    <property type="entry name" value="NAD(P)-binding Rossmann-like Domain"/>
    <property type="match status" value="1"/>
</dbReference>
<evidence type="ECO:0000313" key="3">
    <source>
        <dbReference type="EMBL" id="MBA2935288.1"/>
    </source>
</evidence>
<dbReference type="InterPro" id="IPR036291">
    <property type="entry name" value="NAD(P)-bd_dom_sf"/>
</dbReference>
<evidence type="ECO:0000256" key="2">
    <source>
        <dbReference type="ARBA" id="ARBA00023002"/>
    </source>
</evidence>
<dbReference type="RefSeq" id="WP_160365287.1">
    <property type="nucleotide sequence ID" value="NZ_JACEIB010000025.1"/>
</dbReference>
<name>A0A838LCS0_9SPHN</name>
<protein>
    <submittedName>
        <fullName evidence="3">SDR family oxidoreductase</fullName>
    </submittedName>
</protein>
<dbReference type="InterPro" id="IPR002347">
    <property type="entry name" value="SDR_fam"/>
</dbReference>
<evidence type="ECO:0000256" key="1">
    <source>
        <dbReference type="ARBA" id="ARBA00006484"/>
    </source>
</evidence>
<gene>
    <name evidence="3" type="ORF">HZF05_14465</name>
</gene>
<dbReference type="PRINTS" id="PR00081">
    <property type="entry name" value="GDHRDH"/>
</dbReference>
<proteinExistence type="inferred from homology"/>
<evidence type="ECO:0000313" key="4">
    <source>
        <dbReference type="Proteomes" id="UP000570166"/>
    </source>
</evidence>
<organism evidence="3 4">
    <name type="scientific">Sphingomonas chungangi</name>
    <dbReference type="NCBI Taxonomy" id="2683589"/>
    <lineage>
        <taxon>Bacteria</taxon>
        <taxon>Pseudomonadati</taxon>
        <taxon>Pseudomonadota</taxon>
        <taxon>Alphaproteobacteria</taxon>
        <taxon>Sphingomonadales</taxon>
        <taxon>Sphingomonadaceae</taxon>
        <taxon>Sphingomonas</taxon>
    </lineage>
</organism>
<comment type="caution">
    <text evidence="3">The sequence shown here is derived from an EMBL/GenBank/DDBJ whole genome shotgun (WGS) entry which is preliminary data.</text>
</comment>
<keyword evidence="4" id="KW-1185">Reference proteome</keyword>
<dbReference type="CDD" id="cd05233">
    <property type="entry name" value="SDR_c"/>
    <property type="match status" value="1"/>
</dbReference>
<dbReference type="Proteomes" id="UP000570166">
    <property type="component" value="Unassembled WGS sequence"/>
</dbReference>
<dbReference type="FunFam" id="3.40.50.720:FF:000084">
    <property type="entry name" value="Short-chain dehydrogenase reductase"/>
    <property type="match status" value="1"/>
</dbReference>
<dbReference type="GO" id="GO:0016616">
    <property type="term" value="F:oxidoreductase activity, acting on the CH-OH group of donors, NAD or NADP as acceptor"/>
    <property type="evidence" value="ECO:0007669"/>
    <property type="project" value="TreeGrafter"/>
</dbReference>
<comment type="similarity">
    <text evidence="1">Belongs to the short-chain dehydrogenases/reductases (SDR) family.</text>
</comment>
<sequence length="259" mass="26438">MTVRQLSDCTALVTGSSGGIGLEIAAQLAEAGVPRVAICGRDAARGEEAVASVRARAQGCDIRFLHADFADIATGKTVVDGTVSVFGSLDILVNSIPGHLSPQPFHNIPIEAFAEQIQSHLGSVMQTCHAAMPHLIAREGGAIINLASDAAKIATPGEALQGACKAAVVMFSRTLALEGGRFGVRVNAITPSIVRDTSAYRRVMASEFSQKLFAKAEAKAKLGVATPADIAPLAVFLAGPGAAKLTGQAISVNGGISAA</sequence>
<dbReference type="SUPFAM" id="SSF51735">
    <property type="entry name" value="NAD(P)-binding Rossmann-fold domains"/>
    <property type="match status" value="1"/>
</dbReference>
<dbReference type="AlphaFoldDB" id="A0A838LCS0"/>
<accession>A0A838LCS0</accession>
<dbReference type="PANTHER" id="PTHR42760:SF115">
    <property type="entry name" value="3-OXOACYL-[ACYL-CARRIER-PROTEIN] REDUCTASE FABG"/>
    <property type="match status" value="1"/>
</dbReference>
<dbReference type="EMBL" id="JACEIB010000025">
    <property type="protein sequence ID" value="MBA2935288.1"/>
    <property type="molecule type" value="Genomic_DNA"/>
</dbReference>